<dbReference type="InterPro" id="IPR035899">
    <property type="entry name" value="DBL_dom_sf"/>
</dbReference>
<feature type="domain" description="DH" evidence="1">
    <location>
        <begin position="33"/>
        <end position="129"/>
    </location>
</feature>
<comment type="caution">
    <text evidence="2">The sequence shown here is derived from an EMBL/GenBank/DDBJ whole genome shotgun (WGS) entry which is preliminary data.</text>
</comment>
<gene>
    <name evidence="2" type="ORF">FGIG_02616</name>
</gene>
<proteinExistence type="predicted"/>
<dbReference type="SUPFAM" id="SSF48065">
    <property type="entry name" value="DBL homology domain (DH-domain)"/>
    <property type="match status" value="1"/>
</dbReference>
<dbReference type="Gene3D" id="1.20.900.10">
    <property type="entry name" value="Dbl homology (DH) domain"/>
    <property type="match status" value="1"/>
</dbReference>
<dbReference type="InterPro" id="IPR051092">
    <property type="entry name" value="FYVE_RhoGEF_PH"/>
</dbReference>
<evidence type="ECO:0000313" key="3">
    <source>
        <dbReference type="Proteomes" id="UP000316759"/>
    </source>
</evidence>
<dbReference type="AlphaFoldDB" id="A0A504YCB5"/>
<accession>A0A504YCB5</accession>
<dbReference type="STRING" id="46835.A0A504YCB5"/>
<dbReference type="InterPro" id="IPR000219">
    <property type="entry name" value="DH_dom"/>
</dbReference>
<name>A0A504YCB5_FASGI</name>
<reference evidence="2 3" key="1">
    <citation type="submission" date="2019-04" db="EMBL/GenBank/DDBJ databases">
        <title>Annotation for the trematode Fasciola gigantica.</title>
        <authorList>
            <person name="Choi Y.-J."/>
        </authorList>
    </citation>
    <scope>NUCLEOTIDE SEQUENCE [LARGE SCALE GENOMIC DNA]</scope>
    <source>
        <strain evidence="2">Uganda_cow_1</strain>
    </source>
</reference>
<sequence length="628" mass="70722">MNQTLLSGIEWKNHSAIPMFEDFSTEKNTLNRQKKYLLEELISSEIKYISYLKKILKYFAEPLSNSVLLPPDMHAEIFGRLSPILCVNETLLESVLTMGIEEAFLIIAPCLKLYADYARRYQTTLVLLEINELNGRRQPRLFVLLSDILIYATPQKHRHLRSGLSGLREKRKQARSIPRRGCRLQNVGRAATGQTSLYRPGSNHGVWFRRRLRHGFAYPPFERAWLDTVARPHPNQVHECPVDLLASRNVRFTCISVYPLHHCQIAPHFTIDSRPTDFVERSHSHFMFIDEKAVGRSPEYRTHLTFSANMEDTLLNRTGTAFTGRSRDSVCPNTPVSFDLGCLSQERNAFTVTCRDVSFTVDFDDRSTAEHWVVSLDTAISAVRMARQSLRKASSAKRPMPVADFVSYEQWLWRTDHQTHKPSNPPLSRISTLTESLGLHERNGLCNWLDSGRRLFHTCRRLTSPFSNLRDSGKVYVAETSGEIPRTGLSCLRSKSCIPLNYCISNEVRSEFFQSAFKENSVQLVGVHSQDAESVNAPAPQWSKISFTSFDDCSPTFASLSVSVAAGSPQHSSPLSHCQLGQLDSSGIASGCSTDTPTYASVDVSSEPVITSPCNQCRNSGSSRCSLM</sequence>
<organism evidence="2 3">
    <name type="scientific">Fasciola gigantica</name>
    <name type="common">Giant liver fluke</name>
    <dbReference type="NCBI Taxonomy" id="46835"/>
    <lineage>
        <taxon>Eukaryota</taxon>
        <taxon>Metazoa</taxon>
        <taxon>Spiralia</taxon>
        <taxon>Lophotrochozoa</taxon>
        <taxon>Platyhelminthes</taxon>
        <taxon>Trematoda</taxon>
        <taxon>Digenea</taxon>
        <taxon>Plagiorchiida</taxon>
        <taxon>Echinostomata</taxon>
        <taxon>Echinostomatoidea</taxon>
        <taxon>Fasciolidae</taxon>
        <taxon>Fasciola</taxon>
    </lineage>
</organism>
<dbReference type="PROSITE" id="PS50010">
    <property type="entry name" value="DH_2"/>
    <property type="match status" value="1"/>
</dbReference>
<dbReference type="OrthoDB" id="245697at2759"/>
<evidence type="ECO:0000313" key="2">
    <source>
        <dbReference type="EMBL" id="TPP56328.1"/>
    </source>
</evidence>
<dbReference type="SMART" id="SM00325">
    <property type="entry name" value="RhoGEF"/>
    <property type="match status" value="1"/>
</dbReference>
<dbReference type="PANTHER" id="PTHR12673:SF159">
    <property type="entry name" value="LD03170P"/>
    <property type="match status" value="1"/>
</dbReference>
<dbReference type="Proteomes" id="UP000316759">
    <property type="component" value="Unassembled WGS sequence"/>
</dbReference>
<keyword evidence="3" id="KW-1185">Reference proteome</keyword>
<protein>
    <submittedName>
        <fullName evidence="2">Putative Guanine-nucleotide-exchange-factor</fullName>
    </submittedName>
</protein>
<dbReference type="EMBL" id="SUNJ01014668">
    <property type="protein sequence ID" value="TPP56328.1"/>
    <property type="molecule type" value="Genomic_DNA"/>
</dbReference>
<dbReference type="Pfam" id="PF00621">
    <property type="entry name" value="RhoGEF"/>
    <property type="match status" value="1"/>
</dbReference>
<evidence type="ECO:0000259" key="1">
    <source>
        <dbReference type="PROSITE" id="PS50010"/>
    </source>
</evidence>
<dbReference type="PANTHER" id="PTHR12673">
    <property type="entry name" value="FACIOGENITAL DYSPLASIA PROTEIN"/>
    <property type="match status" value="1"/>
</dbReference>
<dbReference type="GO" id="GO:0005085">
    <property type="term" value="F:guanyl-nucleotide exchange factor activity"/>
    <property type="evidence" value="ECO:0007669"/>
    <property type="project" value="InterPro"/>
</dbReference>
<dbReference type="GO" id="GO:0005737">
    <property type="term" value="C:cytoplasm"/>
    <property type="evidence" value="ECO:0007669"/>
    <property type="project" value="TreeGrafter"/>
</dbReference>